<dbReference type="VEuPathDB" id="VectorBase:RPRC003486"/>
<dbReference type="GeneID" id="141447188"/>
<dbReference type="AlphaFoldDB" id="T1HHG3"/>
<reference evidence="2" key="1">
    <citation type="submission" date="2015-05" db="UniProtKB">
        <authorList>
            <consortium name="EnsemblMetazoa"/>
        </authorList>
    </citation>
    <scope>IDENTIFICATION</scope>
</reference>
<dbReference type="InParanoid" id="T1HHG3"/>
<dbReference type="EMBL" id="ACPB03009329">
    <property type="status" value="NOT_ANNOTATED_CDS"/>
    <property type="molecule type" value="Genomic_DNA"/>
</dbReference>
<dbReference type="Proteomes" id="UP000015103">
    <property type="component" value="Unassembled WGS sequence"/>
</dbReference>
<dbReference type="HOGENOM" id="CLU_931612_0_0_1"/>
<organism evidence="2 3">
    <name type="scientific">Rhodnius prolixus</name>
    <name type="common">Triatomid bug</name>
    <dbReference type="NCBI Taxonomy" id="13249"/>
    <lineage>
        <taxon>Eukaryota</taxon>
        <taxon>Metazoa</taxon>
        <taxon>Ecdysozoa</taxon>
        <taxon>Arthropoda</taxon>
        <taxon>Hexapoda</taxon>
        <taxon>Insecta</taxon>
        <taxon>Pterygota</taxon>
        <taxon>Neoptera</taxon>
        <taxon>Paraneoptera</taxon>
        <taxon>Hemiptera</taxon>
        <taxon>Heteroptera</taxon>
        <taxon>Panheteroptera</taxon>
        <taxon>Cimicomorpha</taxon>
        <taxon>Reduviidae</taxon>
        <taxon>Triatominae</taxon>
        <taxon>Rhodnius</taxon>
    </lineage>
</organism>
<proteinExistence type="predicted"/>
<evidence type="ECO:0000256" key="1">
    <source>
        <dbReference type="SAM" id="MobiDB-lite"/>
    </source>
</evidence>
<protein>
    <submittedName>
        <fullName evidence="2">Uncharacterized protein</fullName>
    </submittedName>
</protein>
<dbReference type="EnsemblMetazoa" id="RPRC003486-RA">
    <property type="protein sequence ID" value="RPRC003486-PA"/>
    <property type="gene ID" value="RPRC003486"/>
</dbReference>
<sequence>MHEKLAKLWKCKNVKSDKEKESRVRDQREHKPGHDDASVTTYAMTDLFKPLTEVGAQLVENQLYFEDWTKIGLFEKVSTLKEGDLKDKENKTKQGNILIKGPEDFFKLVDESKVDAQNTLEQLQEHDPNIIETNLITVTAEQANASEKTGQQIEKVLMRIKKTHYSNTKNMVYAYNQLISYEQLTRFYTQTLLPHNSSCELSKNSKKNITLATSQFDKFGLKYANKESIFTTSTCALRYVKMNHPSEINRNRIQVKYKFNEKSGMITIVENTDNPIDYVLLGKLICHLLGIENINENKN</sequence>
<accession>T1HHG3</accession>
<keyword evidence="3" id="KW-1185">Reference proteome</keyword>
<evidence type="ECO:0000313" key="2">
    <source>
        <dbReference type="EnsemblMetazoa" id="RPRC003486-PA"/>
    </source>
</evidence>
<name>T1HHG3_RHOPR</name>
<feature type="region of interest" description="Disordered" evidence="1">
    <location>
        <begin position="14"/>
        <end position="37"/>
    </location>
</feature>
<evidence type="ECO:0000313" key="3">
    <source>
        <dbReference type="Proteomes" id="UP000015103"/>
    </source>
</evidence>
<dbReference type="RefSeq" id="XP_073970581.1">
    <property type="nucleotide sequence ID" value="XM_074114480.1"/>
</dbReference>